<name>A0A241XRK0_PSEAI</name>
<sequence>MKLNLTLPNAQALYEELLQNKAALSAPMATLLDSLEDFCGVNLEWHPTGGRKLPTIRGQGWMVFFNESPTDSDAPETTLWDRELDRHYVLTGDHREAFSRLASQGFNALFALYLELDQNPDFHNGCTYAPRGAHDTPLRK</sequence>
<dbReference type="RefSeq" id="WP_065327570.1">
    <property type="nucleotide sequence ID" value="NZ_NFFZ01000004.1"/>
</dbReference>
<gene>
    <name evidence="1" type="ORF">CAZ10_09800</name>
</gene>
<proteinExistence type="predicted"/>
<comment type="caution">
    <text evidence="1">The sequence shown here is derived from an EMBL/GenBank/DDBJ whole genome shotgun (WGS) entry which is preliminary data.</text>
</comment>
<dbReference type="AlphaFoldDB" id="A0A241XRK0"/>
<evidence type="ECO:0000313" key="1">
    <source>
        <dbReference type="EMBL" id="OTI63119.1"/>
    </source>
</evidence>
<accession>A0A241XRK0</accession>
<protein>
    <submittedName>
        <fullName evidence="1">Uncharacterized protein</fullName>
    </submittedName>
</protein>
<evidence type="ECO:0000313" key="2">
    <source>
        <dbReference type="Proteomes" id="UP000194857"/>
    </source>
</evidence>
<reference evidence="1 2" key="1">
    <citation type="submission" date="2017-05" db="EMBL/GenBank/DDBJ databases">
        <authorList>
            <person name="Song R."/>
            <person name="Chenine A.L."/>
            <person name="Ruprecht R.M."/>
        </authorList>
    </citation>
    <scope>NUCLEOTIDE SEQUENCE [LARGE SCALE GENOMIC DNA]</scope>
    <source>
        <strain evidence="1 2">S567_C10_BS</strain>
    </source>
</reference>
<dbReference type="EMBL" id="NFFZ01000004">
    <property type="protein sequence ID" value="OTI63119.1"/>
    <property type="molecule type" value="Genomic_DNA"/>
</dbReference>
<dbReference type="Proteomes" id="UP000194857">
    <property type="component" value="Unassembled WGS sequence"/>
</dbReference>
<organism evidence="1 2">
    <name type="scientific">Pseudomonas aeruginosa</name>
    <dbReference type="NCBI Taxonomy" id="287"/>
    <lineage>
        <taxon>Bacteria</taxon>
        <taxon>Pseudomonadati</taxon>
        <taxon>Pseudomonadota</taxon>
        <taxon>Gammaproteobacteria</taxon>
        <taxon>Pseudomonadales</taxon>
        <taxon>Pseudomonadaceae</taxon>
        <taxon>Pseudomonas</taxon>
    </lineage>
</organism>